<sequence length="335" mass="38565">MKTLYLLGAGASANTISTVPKMEDSIRSWTKSFGYGLAERYSTPISFSPDNILIEKFEWLANGVRDYGTPDIFAKSLLLSKKYQEYKIAKITLATYIVLEQSIKKVDKRYFGFFSALINFNEESSNVTFHPEIKIATWNYDLQITEALMSLTNFKESEVNSILLKTSDLHSNTPSKNQVYRLNGYAGAEFFGNDILSNSLSAAYFHLPNESRHPEKIQKLFLEWLKSEADLNFHFAWDSHEPIKNQREKFFADISDTEVLVVIGYSFPTFNRFIDSRIFSMLRKLKKAYVQDSSEQALGRVNQLIKQNHYPGKESIEVKHISNVDQFYIPSEIDQ</sequence>
<dbReference type="Proteomes" id="UP000245206">
    <property type="component" value="Unassembled WGS sequence"/>
</dbReference>
<dbReference type="RefSeq" id="WP_108961343.1">
    <property type="nucleotide sequence ID" value="NZ_BFAZ01000011.1"/>
</dbReference>
<proteinExistence type="predicted"/>
<organism evidence="1 2">
    <name type="scientific">Leptospira ellinghausenii</name>
    <dbReference type="NCBI Taxonomy" id="1917822"/>
    <lineage>
        <taxon>Bacteria</taxon>
        <taxon>Pseudomonadati</taxon>
        <taxon>Spirochaetota</taxon>
        <taxon>Spirochaetia</taxon>
        <taxon>Leptospirales</taxon>
        <taxon>Leptospiraceae</taxon>
        <taxon>Leptospira</taxon>
    </lineage>
</organism>
<comment type="caution">
    <text evidence="1">The sequence shown here is derived from an EMBL/GenBank/DDBJ whole genome shotgun (WGS) entry which is preliminary data.</text>
</comment>
<gene>
    <name evidence="1" type="ORF">LPTSP2_36740</name>
</gene>
<protein>
    <recommendedName>
        <fullName evidence="3">SIR2-like domain-containing protein</fullName>
    </recommendedName>
</protein>
<evidence type="ECO:0000313" key="2">
    <source>
        <dbReference type="Proteomes" id="UP000245206"/>
    </source>
</evidence>
<dbReference type="EMBL" id="BFAZ01000011">
    <property type="protein sequence ID" value="GBF44371.1"/>
    <property type="molecule type" value="Genomic_DNA"/>
</dbReference>
<name>A0A2P2DID9_9LEPT</name>
<evidence type="ECO:0008006" key="3">
    <source>
        <dbReference type="Google" id="ProtNLM"/>
    </source>
</evidence>
<dbReference type="OrthoDB" id="319293at2"/>
<dbReference type="AlphaFoldDB" id="A0A2P2DID9"/>
<accession>A0A2P2DID9</accession>
<reference evidence="2" key="1">
    <citation type="journal article" date="2019" name="Microbiol. Immunol.">
        <title>Molecular and phenotypic characterization of Leptospira johnsonii sp. nov., Leptospira ellinghausenii sp. nov. and Leptospira ryugenii sp. nov. isolated from soil and water in Japan.</title>
        <authorList>
            <person name="Masuzawa T."/>
            <person name="Saito M."/>
            <person name="Nakao R."/>
            <person name="Nikaido Y."/>
            <person name="Matsumoto M."/>
            <person name="Ogawa M."/>
            <person name="Yokoyama M."/>
            <person name="Hidaka Y."/>
            <person name="Tomita J."/>
            <person name="Sakakibara K."/>
            <person name="Suzuki K."/>
            <person name="Yasuda S."/>
            <person name="Sato H."/>
            <person name="Yamaguchi M."/>
            <person name="Yoshida S.I."/>
            <person name="Koizumi N."/>
            <person name="Kawamura Y."/>
        </authorList>
    </citation>
    <scope>NUCLEOTIDE SEQUENCE [LARGE SCALE GENOMIC DNA]</scope>
    <source>
        <strain evidence="2">E18</strain>
    </source>
</reference>
<evidence type="ECO:0000313" key="1">
    <source>
        <dbReference type="EMBL" id="GBF44371.1"/>
    </source>
</evidence>
<keyword evidence="2" id="KW-1185">Reference proteome</keyword>